<dbReference type="PANTHER" id="PTHR11516:SF60">
    <property type="entry name" value="PYRUVATE DEHYDROGENASE E1 COMPONENT SUBUNIT ALPHA"/>
    <property type="match status" value="1"/>
</dbReference>
<dbReference type="GO" id="GO:0004739">
    <property type="term" value="F:pyruvate dehydrogenase (acetyl-transferring) activity"/>
    <property type="evidence" value="ECO:0007669"/>
    <property type="project" value="UniProtKB-EC"/>
</dbReference>
<evidence type="ECO:0000256" key="2">
    <source>
        <dbReference type="ARBA" id="ARBA00023002"/>
    </source>
</evidence>
<keyword evidence="8" id="KW-1185">Reference proteome</keyword>
<dbReference type="InterPro" id="IPR050642">
    <property type="entry name" value="PDH_E1_Alpha_Subunit"/>
</dbReference>
<organism evidence="7 8">
    <name type="scientific">Rhizorhabdus histidinilytica</name>
    <dbReference type="NCBI Taxonomy" id="439228"/>
    <lineage>
        <taxon>Bacteria</taxon>
        <taxon>Pseudomonadati</taxon>
        <taxon>Pseudomonadota</taxon>
        <taxon>Alphaproteobacteria</taxon>
        <taxon>Sphingomonadales</taxon>
        <taxon>Sphingomonadaceae</taxon>
        <taxon>Rhizorhabdus</taxon>
    </lineage>
</organism>
<dbReference type="OrthoDB" id="9766715at2"/>
<comment type="cofactor">
    <cofactor evidence="1">
        <name>thiamine diphosphate</name>
        <dbReference type="ChEBI" id="CHEBI:58937"/>
    </cofactor>
</comment>
<evidence type="ECO:0000256" key="5">
    <source>
        <dbReference type="ARBA" id="ARBA00051231"/>
    </source>
</evidence>
<evidence type="ECO:0000259" key="6">
    <source>
        <dbReference type="Pfam" id="PF00676"/>
    </source>
</evidence>
<dbReference type="Pfam" id="PF00676">
    <property type="entry name" value="E1_dh"/>
    <property type="match status" value="1"/>
</dbReference>
<gene>
    <name evidence="7" type="ORF">SAMN06295920_1335</name>
</gene>
<dbReference type="STRING" id="439228.SAMN06295920_1335"/>
<sequence length="323" mass="34570">MNGPDLQRSLQLFERMLLIRRMEERLGDLGKAGELPGNVHLYIGQEAVATGVCAHLDDSDWVASTHRGHGHFLAKGGDPRAMAAELMGKETGICHGKGGSMHVADVSKGILGANGIVGGGVGLAVGAALGAQLDGEGRVAVVFFGDGASSQGVISEALNIAALWKLPLLLVCENNGFSQFSPYETVNAGDIWRRAEPFGMPGALVDGNDVHAVWRVVGEAVARARSGEGATLIEARTYRWRTHVESEESFLAAPYRTQEEVESWKQRDPISRLEEFLVSEDLEKDVAAIRARVEGVTESAITDALNDPLPPVSRAFEDMFANG</sequence>
<dbReference type="CDD" id="cd02000">
    <property type="entry name" value="TPP_E1_PDC_ADC_BCADC"/>
    <property type="match status" value="1"/>
</dbReference>
<proteinExistence type="predicted"/>
<evidence type="ECO:0000313" key="7">
    <source>
        <dbReference type="EMBL" id="SKC15126.1"/>
    </source>
</evidence>
<dbReference type="Gene3D" id="3.40.50.970">
    <property type="match status" value="1"/>
</dbReference>
<keyword evidence="2" id="KW-0560">Oxidoreductase</keyword>
<keyword evidence="3" id="KW-0786">Thiamine pyrophosphate</keyword>
<accession>A0A1T5H399</accession>
<dbReference type="SUPFAM" id="SSF52518">
    <property type="entry name" value="Thiamin diphosphate-binding fold (THDP-binding)"/>
    <property type="match status" value="1"/>
</dbReference>
<evidence type="ECO:0000256" key="4">
    <source>
        <dbReference type="ARBA" id="ARBA00025211"/>
    </source>
</evidence>
<comment type="function">
    <text evidence="4">The pyruvate dehydrogenase complex catalyzes the overall conversion of pyruvate to acetyl-CoA and CO(2). It contains multiple copies of three enzymatic components: pyruvate dehydrogenase (E1), dihydrolipoamide acetyltransferase (E2) and lipoamide dehydrogenase (E3).</text>
</comment>
<name>A0A1T5H399_9SPHN</name>
<dbReference type="RefSeq" id="WP_021244803.1">
    <property type="nucleotide sequence ID" value="NZ_FUYM01000033.1"/>
</dbReference>
<reference evidence="8" key="1">
    <citation type="submission" date="2017-02" db="EMBL/GenBank/DDBJ databases">
        <authorList>
            <person name="Varghese N."/>
            <person name="Submissions S."/>
        </authorList>
    </citation>
    <scope>NUCLEOTIDE SEQUENCE [LARGE SCALE GENOMIC DNA]</scope>
    <source>
        <strain evidence="8">UM2</strain>
    </source>
</reference>
<feature type="domain" description="Dehydrogenase E1 component" evidence="6">
    <location>
        <begin position="14"/>
        <end position="311"/>
    </location>
</feature>
<comment type="catalytic activity">
    <reaction evidence="5">
        <text>N(6)-[(R)-lipoyl]-L-lysyl-[protein] + pyruvate + H(+) = N(6)-[(R)-S(8)-acetyldihydrolipoyl]-L-lysyl-[protein] + CO2</text>
        <dbReference type="Rhea" id="RHEA:19189"/>
        <dbReference type="Rhea" id="RHEA-COMP:10474"/>
        <dbReference type="Rhea" id="RHEA-COMP:10478"/>
        <dbReference type="ChEBI" id="CHEBI:15361"/>
        <dbReference type="ChEBI" id="CHEBI:15378"/>
        <dbReference type="ChEBI" id="CHEBI:16526"/>
        <dbReference type="ChEBI" id="CHEBI:83099"/>
        <dbReference type="ChEBI" id="CHEBI:83111"/>
        <dbReference type="EC" id="1.2.4.1"/>
    </reaction>
</comment>
<evidence type="ECO:0000256" key="1">
    <source>
        <dbReference type="ARBA" id="ARBA00001964"/>
    </source>
</evidence>
<evidence type="ECO:0000256" key="3">
    <source>
        <dbReference type="ARBA" id="ARBA00023052"/>
    </source>
</evidence>
<dbReference type="Proteomes" id="UP000189818">
    <property type="component" value="Unassembled WGS sequence"/>
</dbReference>
<dbReference type="EMBL" id="FUYM01000033">
    <property type="protein sequence ID" value="SKC15126.1"/>
    <property type="molecule type" value="Genomic_DNA"/>
</dbReference>
<dbReference type="PANTHER" id="PTHR11516">
    <property type="entry name" value="PYRUVATE DEHYDROGENASE E1 COMPONENT, ALPHA SUBUNIT BACTERIAL AND ORGANELLAR"/>
    <property type="match status" value="1"/>
</dbReference>
<dbReference type="GO" id="GO:0006086">
    <property type="term" value="P:pyruvate decarboxylation to acetyl-CoA"/>
    <property type="evidence" value="ECO:0007669"/>
    <property type="project" value="TreeGrafter"/>
</dbReference>
<evidence type="ECO:0000313" key="8">
    <source>
        <dbReference type="Proteomes" id="UP000189818"/>
    </source>
</evidence>
<dbReference type="AlphaFoldDB" id="A0A1T5H399"/>
<dbReference type="InterPro" id="IPR029061">
    <property type="entry name" value="THDP-binding"/>
</dbReference>
<dbReference type="InterPro" id="IPR001017">
    <property type="entry name" value="DH_E1"/>
</dbReference>
<keyword evidence="7" id="KW-0670">Pyruvate</keyword>
<protein>
    <submittedName>
        <fullName evidence="7">Pyruvate dehydrogenase E1 component alpha subunit</fullName>
    </submittedName>
</protein>